<protein>
    <submittedName>
        <fullName evidence="1">Prevent-host-death protein</fullName>
    </submittedName>
</protein>
<sequence length="77" mass="8370">LLDIVTILLDPVARGTALAQLAECDPVIAADAALHAHRWFVEQVDRSLRLIRAAGGLEIERDEIDLVADLLGSATRR</sequence>
<feature type="non-terminal residue" evidence="1">
    <location>
        <position position="1"/>
    </location>
</feature>
<dbReference type="AlphaFoldDB" id="A0A6B3C8F5"/>
<comment type="caution">
    <text evidence="1">The sequence shown here is derived from an EMBL/GenBank/DDBJ whole genome shotgun (WGS) entry which is preliminary data.</text>
</comment>
<name>A0A6B3C8F5_9ACTN</name>
<accession>A0A6B3C8F5</accession>
<reference evidence="1" key="1">
    <citation type="submission" date="2020-01" db="EMBL/GenBank/DDBJ databases">
        <title>Insect and environment-associated Actinomycetes.</title>
        <authorList>
            <person name="Currrie C."/>
            <person name="Chevrette M."/>
            <person name="Carlson C."/>
            <person name="Stubbendieck R."/>
            <person name="Wendt-Pienkowski E."/>
        </authorList>
    </citation>
    <scope>NUCLEOTIDE SEQUENCE</scope>
    <source>
        <strain evidence="1">SID12501</strain>
    </source>
</reference>
<gene>
    <name evidence="1" type="ORF">G3I71_45790</name>
</gene>
<proteinExistence type="predicted"/>
<organism evidence="1">
    <name type="scientific">Streptomyces sp. SID12501</name>
    <dbReference type="NCBI Taxonomy" id="2706042"/>
    <lineage>
        <taxon>Bacteria</taxon>
        <taxon>Bacillati</taxon>
        <taxon>Actinomycetota</taxon>
        <taxon>Actinomycetes</taxon>
        <taxon>Kitasatosporales</taxon>
        <taxon>Streptomycetaceae</taxon>
        <taxon>Streptomyces</taxon>
    </lineage>
</organism>
<evidence type="ECO:0000313" key="1">
    <source>
        <dbReference type="EMBL" id="NEC92889.1"/>
    </source>
</evidence>
<dbReference type="EMBL" id="JAAGLU010000287">
    <property type="protein sequence ID" value="NEC92889.1"/>
    <property type="molecule type" value="Genomic_DNA"/>
</dbReference>
<dbReference type="RefSeq" id="WP_203733041.1">
    <property type="nucleotide sequence ID" value="NZ_JAAGLU010000287.1"/>
</dbReference>